<dbReference type="EMBL" id="CP036532">
    <property type="protein sequence ID" value="QBK29279.1"/>
    <property type="molecule type" value="Genomic_DNA"/>
</dbReference>
<keyword evidence="1" id="KW-0472">Membrane</keyword>
<dbReference type="RefSeq" id="WP_131614980.1">
    <property type="nucleotide sequence ID" value="NZ_CP036532.1"/>
</dbReference>
<dbReference type="KEGG" id="rpod:E0E05_00915"/>
<evidence type="ECO:0000313" key="2">
    <source>
        <dbReference type="EMBL" id="QBK29279.1"/>
    </source>
</evidence>
<name>A0A4P6UY49_9HYPH</name>
<feature type="transmembrane region" description="Helical" evidence="1">
    <location>
        <begin position="45"/>
        <end position="62"/>
    </location>
</feature>
<dbReference type="GeneID" id="90765841"/>
<dbReference type="Pfam" id="PF10947">
    <property type="entry name" value="DUF2628"/>
    <property type="match status" value="1"/>
</dbReference>
<dbReference type="OrthoDB" id="7285394at2"/>
<sequence>MARYVILRHEDATPSANRPAVLTIRDGFSLLAFLFPLFWLIWHRLWIAALAVLAASVALALLARDPQWALLGLPLNLLLGAFVGLEAQGWRIGAARLRGYRLADIVDADTRDEAELRFVAMNAATNDAAPLKADMVPGRGLAAAETPDFLFAAPGGVNR</sequence>
<proteinExistence type="predicted"/>
<feature type="transmembrane region" description="Helical" evidence="1">
    <location>
        <begin position="20"/>
        <end position="38"/>
    </location>
</feature>
<keyword evidence="3" id="KW-1185">Reference proteome</keyword>
<feature type="transmembrane region" description="Helical" evidence="1">
    <location>
        <begin position="68"/>
        <end position="87"/>
    </location>
</feature>
<dbReference type="InterPro" id="IPR024399">
    <property type="entry name" value="DUF2628"/>
</dbReference>
<protein>
    <submittedName>
        <fullName evidence="2">DUF2628 domain-containing protein</fullName>
    </submittedName>
</protein>
<keyword evidence="1" id="KW-0812">Transmembrane</keyword>
<reference evidence="2 3" key="1">
    <citation type="journal article" date="2017" name="Int. J. Syst. Evol. Microbiol.">
        <title>Roseitalea porphyridii gen. nov., sp. nov., isolated from a red alga, and reclassification of Hoeflea suaedae Chung et al. 2013 as Pseudohoeflea suaedae gen. nov., comb. nov.</title>
        <authorList>
            <person name="Hyeon J.W."/>
            <person name="Jeong S.E."/>
            <person name="Baek K."/>
            <person name="Jeon C.O."/>
        </authorList>
    </citation>
    <scope>NUCLEOTIDE SEQUENCE [LARGE SCALE GENOMIC DNA]</scope>
    <source>
        <strain evidence="2 3">MA7-20</strain>
    </source>
</reference>
<accession>A0A4P6UY49</accession>
<evidence type="ECO:0000313" key="3">
    <source>
        <dbReference type="Proteomes" id="UP000293719"/>
    </source>
</evidence>
<organism evidence="2 3">
    <name type="scientific">Roseitalea porphyridii</name>
    <dbReference type="NCBI Taxonomy" id="1852022"/>
    <lineage>
        <taxon>Bacteria</taxon>
        <taxon>Pseudomonadati</taxon>
        <taxon>Pseudomonadota</taxon>
        <taxon>Alphaproteobacteria</taxon>
        <taxon>Hyphomicrobiales</taxon>
        <taxon>Ahrensiaceae</taxon>
        <taxon>Roseitalea</taxon>
    </lineage>
</organism>
<keyword evidence="1" id="KW-1133">Transmembrane helix</keyword>
<evidence type="ECO:0000256" key="1">
    <source>
        <dbReference type="SAM" id="Phobius"/>
    </source>
</evidence>
<gene>
    <name evidence="2" type="ORF">E0E05_00915</name>
</gene>
<dbReference type="AlphaFoldDB" id="A0A4P6UY49"/>
<dbReference type="Proteomes" id="UP000293719">
    <property type="component" value="Chromosome"/>
</dbReference>